<feature type="compositionally biased region" description="Polar residues" evidence="1">
    <location>
        <begin position="61"/>
        <end position="70"/>
    </location>
</feature>
<comment type="caution">
    <text evidence="2">The sequence shown here is derived from an EMBL/GenBank/DDBJ whole genome shotgun (WGS) entry which is preliminary data.</text>
</comment>
<feature type="region of interest" description="Disordered" evidence="1">
    <location>
        <begin position="51"/>
        <end position="70"/>
    </location>
</feature>
<reference evidence="2 3" key="1">
    <citation type="submission" date="2022-12" db="EMBL/GenBank/DDBJ databases">
        <title>Chromosome-level genome assembly of true bugs.</title>
        <authorList>
            <person name="Ma L."/>
            <person name="Li H."/>
        </authorList>
    </citation>
    <scope>NUCLEOTIDE SEQUENCE [LARGE SCALE GENOMIC DNA]</scope>
    <source>
        <strain evidence="2">Lab_2022b</strain>
    </source>
</reference>
<gene>
    <name evidence="2" type="ORF">O3M35_006506</name>
</gene>
<dbReference type="AlphaFoldDB" id="A0AAW1DGG2"/>
<protein>
    <submittedName>
        <fullName evidence="2">Uncharacterized protein</fullName>
    </submittedName>
</protein>
<name>A0AAW1DGG2_9HEMI</name>
<dbReference type="Proteomes" id="UP001461498">
    <property type="component" value="Unassembled WGS sequence"/>
</dbReference>
<keyword evidence="3" id="KW-1185">Reference proteome</keyword>
<sequence length="70" mass="7787">MNREYVGKAEGKQWEALCKPDGQIPASYPRGTFVACFRLLTGHDFPRKTPVSDRRIPARCSGSSNLMSSL</sequence>
<accession>A0AAW1DGG2</accession>
<evidence type="ECO:0000313" key="2">
    <source>
        <dbReference type="EMBL" id="KAK9509120.1"/>
    </source>
</evidence>
<evidence type="ECO:0000313" key="3">
    <source>
        <dbReference type="Proteomes" id="UP001461498"/>
    </source>
</evidence>
<dbReference type="EMBL" id="JAPXFL010000003">
    <property type="protein sequence ID" value="KAK9509120.1"/>
    <property type="molecule type" value="Genomic_DNA"/>
</dbReference>
<proteinExistence type="predicted"/>
<organism evidence="2 3">
    <name type="scientific">Rhynocoris fuscipes</name>
    <dbReference type="NCBI Taxonomy" id="488301"/>
    <lineage>
        <taxon>Eukaryota</taxon>
        <taxon>Metazoa</taxon>
        <taxon>Ecdysozoa</taxon>
        <taxon>Arthropoda</taxon>
        <taxon>Hexapoda</taxon>
        <taxon>Insecta</taxon>
        <taxon>Pterygota</taxon>
        <taxon>Neoptera</taxon>
        <taxon>Paraneoptera</taxon>
        <taxon>Hemiptera</taxon>
        <taxon>Heteroptera</taxon>
        <taxon>Panheteroptera</taxon>
        <taxon>Cimicomorpha</taxon>
        <taxon>Reduviidae</taxon>
        <taxon>Harpactorinae</taxon>
        <taxon>Harpactorini</taxon>
        <taxon>Rhynocoris</taxon>
    </lineage>
</organism>
<evidence type="ECO:0000256" key="1">
    <source>
        <dbReference type="SAM" id="MobiDB-lite"/>
    </source>
</evidence>